<proteinExistence type="predicted"/>
<feature type="region of interest" description="Disordered" evidence="1">
    <location>
        <begin position="305"/>
        <end position="347"/>
    </location>
</feature>
<keyword evidence="2" id="KW-0472">Membrane</keyword>
<keyword evidence="2" id="KW-1133">Transmembrane helix</keyword>
<comment type="caution">
    <text evidence="3">The sequence shown here is derived from an EMBL/GenBank/DDBJ whole genome shotgun (WGS) entry which is preliminary data.</text>
</comment>
<reference evidence="3" key="1">
    <citation type="submission" date="2022-07" db="EMBL/GenBank/DDBJ databases">
        <title>Genome Sequence of Agrocybe chaxingu.</title>
        <authorList>
            <person name="Buettner E."/>
        </authorList>
    </citation>
    <scope>NUCLEOTIDE SEQUENCE</scope>
    <source>
        <strain evidence="3">MP-N11</strain>
    </source>
</reference>
<feature type="compositionally biased region" description="Polar residues" evidence="1">
    <location>
        <begin position="308"/>
        <end position="320"/>
    </location>
</feature>
<feature type="transmembrane region" description="Helical" evidence="2">
    <location>
        <begin position="71"/>
        <end position="90"/>
    </location>
</feature>
<feature type="region of interest" description="Disordered" evidence="1">
    <location>
        <begin position="360"/>
        <end position="387"/>
    </location>
</feature>
<dbReference type="Proteomes" id="UP001148786">
    <property type="component" value="Unassembled WGS sequence"/>
</dbReference>
<feature type="transmembrane region" description="Helical" evidence="2">
    <location>
        <begin position="234"/>
        <end position="253"/>
    </location>
</feature>
<feature type="compositionally biased region" description="Basic and acidic residues" evidence="1">
    <location>
        <begin position="322"/>
        <end position="332"/>
    </location>
</feature>
<keyword evidence="2" id="KW-0812">Transmembrane</keyword>
<dbReference type="EMBL" id="JANKHO010000071">
    <property type="protein sequence ID" value="KAJ3516011.1"/>
    <property type="molecule type" value="Genomic_DNA"/>
</dbReference>
<dbReference type="AlphaFoldDB" id="A0A9W8TDE6"/>
<feature type="transmembrane region" description="Helical" evidence="2">
    <location>
        <begin position="102"/>
        <end position="121"/>
    </location>
</feature>
<organism evidence="3 4">
    <name type="scientific">Agrocybe chaxingu</name>
    <dbReference type="NCBI Taxonomy" id="84603"/>
    <lineage>
        <taxon>Eukaryota</taxon>
        <taxon>Fungi</taxon>
        <taxon>Dikarya</taxon>
        <taxon>Basidiomycota</taxon>
        <taxon>Agaricomycotina</taxon>
        <taxon>Agaricomycetes</taxon>
        <taxon>Agaricomycetidae</taxon>
        <taxon>Agaricales</taxon>
        <taxon>Agaricineae</taxon>
        <taxon>Strophariaceae</taxon>
        <taxon>Agrocybe</taxon>
    </lineage>
</organism>
<evidence type="ECO:0000313" key="4">
    <source>
        <dbReference type="Proteomes" id="UP001148786"/>
    </source>
</evidence>
<dbReference type="OrthoDB" id="3038990at2759"/>
<evidence type="ECO:0000256" key="2">
    <source>
        <dbReference type="SAM" id="Phobius"/>
    </source>
</evidence>
<protein>
    <submittedName>
        <fullName evidence="3">Uncharacterized protein</fullName>
    </submittedName>
</protein>
<feature type="transmembrane region" description="Helical" evidence="2">
    <location>
        <begin position="174"/>
        <end position="198"/>
    </location>
</feature>
<keyword evidence="4" id="KW-1185">Reference proteome</keyword>
<accession>A0A9W8TDE6</accession>
<feature type="transmembrane region" description="Helical" evidence="2">
    <location>
        <begin position="27"/>
        <end position="50"/>
    </location>
</feature>
<sequence>MASTNVSLPDYDVPNPLTPMAFLEPNIAVEVMNGTYIHIGILAVIIWDMLHNLKNDFILITKYRVGIPTSAYFLSRLAVLVYALGRALLLTIPVSHCRKLELAIDSFLTICLCLNTLLFYIRVCAVFYNNFYVVIFFGMFWCATVGMACLIPTAMTAVHIEPTRYCIERIRTHYLIPTYLVFFAYDTLVFAATSYRFYRLYRMEETSIQGGLRIAFFGASMPAFSKAMLHESQLYYLAVPLVKLGIIIGAFCFPADSPGLVLITNLVPVHVMLANVVTCRVFRNTKLGLICEPLDYDTLPRSTRHSSRTIAMQLSGQSRSEGPGRSEDRDVKGPYGLSEGGDGAKPMNLLAIRKETNTITVIDHPSPLGDEEPREMPRGPIQATSKV</sequence>
<feature type="transmembrane region" description="Helical" evidence="2">
    <location>
        <begin position="260"/>
        <end position="277"/>
    </location>
</feature>
<gene>
    <name evidence="3" type="ORF">NLJ89_g1385</name>
</gene>
<evidence type="ECO:0000313" key="3">
    <source>
        <dbReference type="EMBL" id="KAJ3516011.1"/>
    </source>
</evidence>
<name>A0A9W8TDE6_9AGAR</name>
<evidence type="ECO:0000256" key="1">
    <source>
        <dbReference type="SAM" id="MobiDB-lite"/>
    </source>
</evidence>
<feature type="transmembrane region" description="Helical" evidence="2">
    <location>
        <begin position="133"/>
        <end position="154"/>
    </location>
</feature>